<evidence type="ECO:0000313" key="10">
    <source>
        <dbReference type="EMBL" id="CUS01895.1"/>
    </source>
</evidence>
<feature type="domain" description="OmpR/PhoB-type" evidence="9">
    <location>
        <begin position="124"/>
        <end position="223"/>
    </location>
</feature>
<dbReference type="Gene3D" id="6.10.250.690">
    <property type="match status" value="1"/>
</dbReference>
<dbReference type="SUPFAM" id="SSF52172">
    <property type="entry name" value="CheY-like"/>
    <property type="match status" value="1"/>
</dbReference>
<protein>
    <submittedName>
        <fullName evidence="10">Sensory transduction protein regX3</fullName>
    </submittedName>
</protein>
<keyword evidence="11" id="KW-1185">Reference proteome</keyword>
<evidence type="ECO:0000256" key="6">
    <source>
        <dbReference type="PROSITE-ProRule" id="PRU00169"/>
    </source>
</evidence>
<dbReference type="Gene3D" id="3.40.50.2300">
    <property type="match status" value="1"/>
</dbReference>
<feature type="DNA-binding region" description="OmpR/PhoB-type" evidence="7">
    <location>
        <begin position="124"/>
        <end position="223"/>
    </location>
</feature>
<dbReference type="PANTHER" id="PTHR48111:SF21">
    <property type="entry name" value="DNA-BINDING DUAL MASTER TRANSCRIPTIONAL REGULATOR RPAA"/>
    <property type="match status" value="1"/>
</dbReference>
<evidence type="ECO:0000256" key="1">
    <source>
        <dbReference type="ARBA" id="ARBA00022553"/>
    </source>
</evidence>
<dbReference type="PROSITE" id="PS50110">
    <property type="entry name" value="RESPONSE_REGULATORY"/>
    <property type="match status" value="1"/>
</dbReference>
<dbReference type="InterPro" id="IPR036388">
    <property type="entry name" value="WH-like_DNA-bd_sf"/>
</dbReference>
<dbReference type="SMART" id="SM00862">
    <property type="entry name" value="Trans_reg_C"/>
    <property type="match status" value="1"/>
</dbReference>
<dbReference type="GO" id="GO:0032993">
    <property type="term" value="C:protein-DNA complex"/>
    <property type="evidence" value="ECO:0007669"/>
    <property type="project" value="TreeGrafter"/>
</dbReference>
<dbReference type="InterPro" id="IPR011006">
    <property type="entry name" value="CheY-like_superfamily"/>
</dbReference>
<name>A0A160T0F9_9CHLR</name>
<keyword evidence="4 7" id="KW-0238">DNA-binding</keyword>
<dbReference type="KEGG" id="pbf:CFX0092_A0014"/>
<dbReference type="SUPFAM" id="SSF46894">
    <property type="entry name" value="C-terminal effector domain of the bipartite response regulators"/>
    <property type="match status" value="1"/>
</dbReference>
<evidence type="ECO:0000256" key="4">
    <source>
        <dbReference type="ARBA" id="ARBA00023125"/>
    </source>
</evidence>
<dbReference type="GO" id="GO:0006355">
    <property type="term" value="P:regulation of DNA-templated transcription"/>
    <property type="evidence" value="ECO:0007669"/>
    <property type="project" value="InterPro"/>
</dbReference>
<dbReference type="CDD" id="cd00383">
    <property type="entry name" value="trans_reg_C"/>
    <property type="match status" value="1"/>
</dbReference>
<dbReference type="GO" id="GO:0000156">
    <property type="term" value="F:phosphorelay response regulator activity"/>
    <property type="evidence" value="ECO:0007669"/>
    <property type="project" value="TreeGrafter"/>
</dbReference>
<reference evidence="10" key="1">
    <citation type="submission" date="2016-01" db="EMBL/GenBank/DDBJ databases">
        <authorList>
            <person name="Mcilroy J.S."/>
            <person name="Karst M S."/>
            <person name="Albertsen M."/>
        </authorList>
    </citation>
    <scope>NUCLEOTIDE SEQUENCE</scope>
    <source>
        <strain evidence="10">Cfx-K</strain>
    </source>
</reference>
<dbReference type="InterPro" id="IPR001867">
    <property type="entry name" value="OmpR/PhoB-type_DNA-bd"/>
</dbReference>
<evidence type="ECO:0000256" key="7">
    <source>
        <dbReference type="PROSITE-ProRule" id="PRU01091"/>
    </source>
</evidence>
<dbReference type="EMBL" id="LN890655">
    <property type="protein sequence ID" value="CUS01895.1"/>
    <property type="molecule type" value="Genomic_DNA"/>
</dbReference>
<feature type="modified residue" description="4-aspartylphosphate" evidence="6">
    <location>
        <position position="51"/>
    </location>
</feature>
<feature type="domain" description="Response regulatory" evidence="8">
    <location>
        <begin position="2"/>
        <end position="115"/>
    </location>
</feature>
<organism evidence="10 11">
    <name type="scientific">Candidatus Promineifilum breve</name>
    <dbReference type="NCBI Taxonomy" id="1806508"/>
    <lineage>
        <taxon>Bacteria</taxon>
        <taxon>Bacillati</taxon>
        <taxon>Chloroflexota</taxon>
        <taxon>Ardenticatenia</taxon>
        <taxon>Candidatus Promineifilales</taxon>
        <taxon>Candidatus Promineifilaceae</taxon>
        <taxon>Candidatus Promineifilum</taxon>
    </lineage>
</organism>
<dbReference type="InterPro" id="IPR016032">
    <property type="entry name" value="Sig_transdc_resp-reg_C-effctor"/>
</dbReference>
<dbReference type="Pfam" id="PF00486">
    <property type="entry name" value="Trans_reg_C"/>
    <property type="match status" value="1"/>
</dbReference>
<accession>A0A160T0F9</accession>
<evidence type="ECO:0000259" key="8">
    <source>
        <dbReference type="PROSITE" id="PS50110"/>
    </source>
</evidence>
<dbReference type="Pfam" id="PF00072">
    <property type="entry name" value="Response_reg"/>
    <property type="match status" value="1"/>
</dbReference>
<dbReference type="Proteomes" id="UP000215027">
    <property type="component" value="Chromosome I"/>
</dbReference>
<evidence type="ECO:0000256" key="5">
    <source>
        <dbReference type="ARBA" id="ARBA00023163"/>
    </source>
</evidence>
<evidence type="ECO:0000313" key="11">
    <source>
        <dbReference type="Proteomes" id="UP000215027"/>
    </source>
</evidence>
<keyword evidence="1 6" id="KW-0597">Phosphoprotein</keyword>
<keyword evidence="5" id="KW-0804">Transcription</keyword>
<dbReference type="Gene3D" id="1.10.10.10">
    <property type="entry name" value="Winged helix-like DNA-binding domain superfamily/Winged helix DNA-binding domain"/>
    <property type="match status" value="1"/>
</dbReference>
<proteinExistence type="predicted"/>
<evidence type="ECO:0000256" key="2">
    <source>
        <dbReference type="ARBA" id="ARBA00023012"/>
    </source>
</evidence>
<keyword evidence="2" id="KW-0902">Two-component regulatory system</keyword>
<dbReference type="GO" id="GO:0000976">
    <property type="term" value="F:transcription cis-regulatory region binding"/>
    <property type="evidence" value="ECO:0007669"/>
    <property type="project" value="TreeGrafter"/>
</dbReference>
<dbReference type="OrthoDB" id="9812490at2"/>
<dbReference type="AlphaFoldDB" id="A0A160T0F9"/>
<evidence type="ECO:0000259" key="9">
    <source>
        <dbReference type="PROSITE" id="PS51755"/>
    </source>
</evidence>
<keyword evidence="3" id="KW-0805">Transcription regulation</keyword>
<dbReference type="PANTHER" id="PTHR48111">
    <property type="entry name" value="REGULATOR OF RPOS"/>
    <property type="match status" value="1"/>
</dbReference>
<dbReference type="InterPro" id="IPR039420">
    <property type="entry name" value="WalR-like"/>
</dbReference>
<dbReference type="SMART" id="SM00448">
    <property type="entry name" value="REC"/>
    <property type="match status" value="1"/>
</dbReference>
<evidence type="ECO:0000256" key="3">
    <source>
        <dbReference type="ARBA" id="ARBA00023015"/>
    </source>
</evidence>
<sequence length="224" mass="24044">MKVLLVEDDLALSDVVSFTLRRAGYEVTVAYDGLAALEAFEATAPDLLLLDLNLPRLDGLGVCRRVRAVSEAPIIILSVRGEDEAVVRGLEMGADDYMVKPFSPTQLVARIRAVTRRAGVQATPGTLEAGGLSLDRSRGEARRGDLPPVRLTTLEMKLLEALMRDPGRVLSADALIAAVWGPEGGDRTMLKQLVYRLRAKIEDDATPAAFIETVPGIGYAFGGG</sequence>
<dbReference type="GO" id="GO:0005829">
    <property type="term" value="C:cytosol"/>
    <property type="evidence" value="ECO:0007669"/>
    <property type="project" value="TreeGrafter"/>
</dbReference>
<dbReference type="RefSeq" id="WP_095041572.1">
    <property type="nucleotide sequence ID" value="NZ_LN890655.1"/>
</dbReference>
<dbReference type="InterPro" id="IPR001789">
    <property type="entry name" value="Sig_transdc_resp-reg_receiver"/>
</dbReference>
<dbReference type="PROSITE" id="PS51755">
    <property type="entry name" value="OMPR_PHOB"/>
    <property type="match status" value="1"/>
</dbReference>
<gene>
    <name evidence="10" type="primary">regX</name>
    <name evidence="10" type="ORF">CFX0092_A0014</name>
</gene>